<name>A0ABQ5F5Y8_9ASTR</name>
<keyword evidence="1" id="KW-1133">Transmembrane helix</keyword>
<sequence length="185" mass="21963">KDDLHFYSPKETILVPSKACIEWDSTDDHFIKDHWFQKLRQFLDKKIWFKELNLHIHVGPIESIKSEVIQWPPIEFEHVELEVEWFEYKSMYELVVDSLLWCCRPQSLTLIIDFSLLKFEEWESVVKLFKKPEEETVKISESIRDDGNLQGSLVIFLPFFSLFVAIFLDIDSKSDDDCCMPLSVI</sequence>
<proteinExistence type="predicted"/>
<keyword evidence="1" id="KW-0472">Membrane</keyword>
<reference evidence="2" key="2">
    <citation type="submission" date="2022-01" db="EMBL/GenBank/DDBJ databases">
        <authorList>
            <person name="Yamashiro T."/>
            <person name="Shiraishi A."/>
            <person name="Satake H."/>
            <person name="Nakayama K."/>
        </authorList>
    </citation>
    <scope>NUCLEOTIDE SEQUENCE</scope>
</reference>
<evidence type="ECO:0000313" key="2">
    <source>
        <dbReference type="EMBL" id="GJT58783.1"/>
    </source>
</evidence>
<reference evidence="2" key="1">
    <citation type="journal article" date="2022" name="Int. J. Mol. Sci.">
        <title>Draft Genome of Tanacetum Coccineum: Genomic Comparison of Closely Related Tanacetum-Family Plants.</title>
        <authorList>
            <person name="Yamashiro T."/>
            <person name="Shiraishi A."/>
            <person name="Nakayama K."/>
            <person name="Satake H."/>
        </authorList>
    </citation>
    <scope>NUCLEOTIDE SEQUENCE</scope>
</reference>
<evidence type="ECO:0000313" key="3">
    <source>
        <dbReference type="Proteomes" id="UP001151760"/>
    </source>
</evidence>
<dbReference type="EMBL" id="BQNB010017049">
    <property type="protein sequence ID" value="GJT58783.1"/>
    <property type="molecule type" value="Genomic_DNA"/>
</dbReference>
<keyword evidence="1" id="KW-0812">Transmembrane</keyword>
<evidence type="ECO:0000256" key="1">
    <source>
        <dbReference type="SAM" id="Phobius"/>
    </source>
</evidence>
<dbReference type="Proteomes" id="UP001151760">
    <property type="component" value="Unassembled WGS sequence"/>
</dbReference>
<feature type="non-terminal residue" evidence="2">
    <location>
        <position position="1"/>
    </location>
</feature>
<protein>
    <submittedName>
        <fullName evidence="2">Uncharacterized protein</fullName>
    </submittedName>
</protein>
<gene>
    <name evidence="2" type="ORF">Tco_1002316</name>
</gene>
<organism evidence="2 3">
    <name type="scientific">Tanacetum coccineum</name>
    <dbReference type="NCBI Taxonomy" id="301880"/>
    <lineage>
        <taxon>Eukaryota</taxon>
        <taxon>Viridiplantae</taxon>
        <taxon>Streptophyta</taxon>
        <taxon>Embryophyta</taxon>
        <taxon>Tracheophyta</taxon>
        <taxon>Spermatophyta</taxon>
        <taxon>Magnoliopsida</taxon>
        <taxon>eudicotyledons</taxon>
        <taxon>Gunneridae</taxon>
        <taxon>Pentapetalae</taxon>
        <taxon>asterids</taxon>
        <taxon>campanulids</taxon>
        <taxon>Asterales</taxon>
        <taxon>Asteraceae</taxon>
        <taxon>Asteroideae</taxon>
        <taxon>Anthemideae</taxon>
        <taxon>Anthemidinae</taxon>
        <taxon>Tanacetum</taxon>
    </lineage>
</organism>
<comment type="caution">
    <text evidence="2">The sequence shown here is derived from an EMBL/GenBank/DDBJ whole genome shotgun (WGS) entry which is preliminary data.</text>
</comment>
<feature type="transmembrane region" description="Helical" evidence="1">
    <location>
        <begin position="149"/>
        <end position="168"/>
    </location>
</feature>
<accession>A0ABQ5F5Y8</accession>
<keyword evidence="3" id="KW-1185">Reference proteome</keyword>